<dbReference type="AlphaFoldDB" id="A0A284RT24"/>
<dbReference type="PANTHER" id="PTHR14614">
    <property type="entry name" value="HEPATOCELLULAR CARCINOMA-ASSOCIATED ANTIGEN"/>
    <property type="match status" value="1"/>
</dbReference>
<dbReference type="GO" id="GO:0008757">
    <property type="term" value="F:S-adenosylmethionine-dependent methyltransferase activity"/>
    <property type="evidence" value="ECO:0007669"/>
    <property type="project" value="UniProtKB-ARBA"/>
</dbReference>
<reference evidence="2" key="1">
    <citation type="journal article" date="2017" name="Nat. Ecol. Evol.">
        <title>Genome expansion and lineage-specific genetic innovations in the forest pathogenic fungi Armillaria.</title>
        <authorList>
            <person name="Sipos G."/>
            <person name="Prasanna A.N."/>
            <person name="Walter M.C."/>
            <person name="O'Connor E."/>
            <person name="Balint B."/>
            <person name="Krizsan K."/>
            <person name="Kiss B."/>
            <person name="Hess J."/>
            <person name="Varga T."/>
            <person name="Slot J."/>
            <person name="Riley R."/>
            <person name="Boka B."/>
            <person name="Rigling D."/>
            <person name="Barry K."/>
            <person name="Lee J."/>
            <person name="Mihaltcheva S."/>
            <person name="LaButti K."/>
            <person name="Lipzen A."/>
            <person name="Waldron R."/>
            <person name="Moloney N.M."/>
            <person name="Sperisen C."/>
            <person name="Kredics L."/>
            <person name="Vagvoelgyi C."/>
            <person name="Patrignani A."/>
            <person name="Fitzpatrick D."/>
            <person name="Nagy I."/>
            <person name="Doyle S."/>
            <person name="Anderson J.B."/>
            <person name="Grigoriev I.V."/>
            <person name="Gueldener U."/>
            <person name="Muensterkoetter M."/>
            <person name="Nagy L.G."/>
        </authorList>
    </citation>
    <scope>NUCLEOTIDE SEQUENCE [LARGE SCALE GENOMIC DNA]</scope>
    <source>
        <strain evidence="2">C18/9</strain>
    </source>
</reference>
<gene>
    <name evidence="1" type="ORF">ARMOST_15331</name>
</gene>
<dbReference type="CDD" id="cd02440">
    <property type="entry name" value="AdoMet_MTases"/>
    <property type="match status" value="1"/>
</dbReference>
<dbReference type="SUPFAM" id="SSF53335">
    <property type="entry name" value="S-adenosyl-L-methionine-dependent methyltransferases"/>
    <property type="match status" value="1"/>
</dbReference>
<dbReference type="EMBL" id="FUEG01000015">
    <property type="protein sequence ID" value="SJL11917.1"/>
    <property type="molecule type" value="Genomic_DNA"/>
</dbReference>
<dbReference type="OrthoDB" id="433955at2759"/>
<name>A0A284RT24_ARMOS</name>
<dbReference type="OMA" id="VEYAYYK"/>
<dbReference type="Pfam" id="PF10294">
    <property type="entry name" value="Methyltransf_16"/>
    <property type="match status" value="1"/>
</dbReference>
<dbReference type="InterPro" id="IPR019410">
    <property type="entry name" value="Methyltransf_16"/>
</dbReference>
<keyword evidence="2" id="KW-1185">Reference proteome</keyword>
<evidence type="ECO:0000313" key="2">
    <source>
        <dbReference type="Proteomes" id="UP000219338"/>
    </source>
</evidence>
<organism evidence="1 2">
    <name type="scientific">Armillaria ostoyae</name>
    <name type="common">Armillaria root rot fungus</name>
    <dbReference type="NCBI Taxonomy" id="47428"/>
    <lineage>
        <taxon>Eukaryota</taxon>
        <taxon>Fungi</taxon>
        <taxon>Dikarya</taxon>
        <taxon>Basidiomycota</taxon>
        <taxon>Agaricomycotina</taxon>
        <taxon>Agaricomycetes</taxon>
        <taxon>Agaricomycetidae</taxon>
        <taxon>Agaricales</taxon>
        <taxon>Marasmiineae</taxon>
        <taxon>Physalacriaceae</taxon>
        <taxon>Armillaria</taxon>
    </lineage>
</organism>
<dbReference type="Gene3D" id="3.40.50.150">
    <property type="entry name" value="Vaccinia Virus protein VP39"/>
    <property type="match status" value="1"/>
</dbReference>
<dbReference type="PANTHER" id="PTHR14614:SF147">
    <property type="entry name" value="S-ADENOSYLMETHIONINE-DEPENDENT METHYLTRANSFERASE OF THE SEVEN BETA-STRAND FAMILY"/>
    <property type="match status" value="1"/>
</dbReference>
<dbReference type="InterPro" id="IPR029063">
    <property type="entry name" value="SAM-dependent_MTases_sf"/>
</dbReference>
<dbReference type="Proteomes" id="UP000219338">
    <property type="component" value="Unassembled WGS sequence"/>
</dbReference>
<dbReference type="STRING" id="47428.A0A284RT24"/>
<protein>
    <submittedName>
        <fullName evidence="1">Uncharacterized protein</fullName>
    </submittedName>
</protein>
<accession>A0A284RT24</accession>
<evidence type="ECO:0000313" key="1">
    <source>
        <dbReference type="EMBL" id="SJL11917.1"/>
    </source>
</evidence>
<proteinExistence type="predicted"/>
<sequence>MQSVIPPTSRLPPIKKIACQSPQYLLQCLLYLRSIYSPPVRGSKRRRPDRKTDLVLDASDKWRSDSFERSYAIRWLTALVSQVEFLEEELQNNALITQAAALLAICSGTAGAGVIRRDFVFPPGAIQVRLTDVPLENQDFGSVGAQTWGGACVLAEAIVEDPAAFGLKESGKRVLELGAGTGLVSITIGKLLEGNVTIVATDFYPSVLDNLKTNIEDNFVQPASVAISSTFLDWADSDNHDDSLDIPFDVVLGADIVYDPQHAVWIKACLKKFLRKGAIFHLVIPLRPTFTTESITVESVFRDGDLVVLSKETIVCDAENGISDEVVEYAYYKIGWA</sequence>